<evidence type="ECO:0000256" key="2">
    <source>
        <dbReference type="ARBA" id="ARBA00022747"/>
    </source>
</evidence>
<keyword evidence="4" id="KW-0175">Coiled coil</keyword>
<evidence type="ECO:0000256" key="1">
    <source>
        <dbReference type="ARBA" id="ARBA00010923"/>
    </source>
</evidence>
<dbReference type="Gene3D" id="3.90.220.20">
    <property type="entry name" value="DNA methylase specificity domains"/>
    <property type="match status" value="2"/>
</dbReference>
<comment type="similarity">
    <text evidence="1">Belongs to the type-I restriction system S methylase family.</text>
</comment>
<feature type="domain" description="Type I restriction modification DNA specificity" evidence="5">
    <location>
        <begin position="2"/>
        <end position="176"/>
    </location>
</feature>
<sequence length="382" mass="44594">MKEVRLGDICDLINGDRGKNYPSGEDFIEDGIPFINAGHIQHNNIEFTNMNYISEEKFRSLGSGKIKKNDILYCLRGSLGKHSLVNINEGAIASSLVIVRAKGSDIYPKYLNYYLDCDDMYKQQVRFNNGSSQPNLSATNVKQFKVYVPEYKIQLKIVNILEKAKNLIYKRKSQIEALDELVKSRFIEMFGDPVINKNKWDVKQLADVITLLNGRAYKQQELLKEGRTPVLRVGNFFTNRGWFYSDLELDEEKYCDDGDLLYAWSASFGPKIWNGGRVIYHYHIWKLVLNEQNINKIYLYWLLNFLTEFYRTNTHGATMLHLTKSEMEKSEIILPPMKLQNQFADFVKRIDKLKFEMEKSLKELEDNFNSLMQRAFKGELFN</sequence>
<evidence type="ECO:0000259" key="5">
    <source>
        <dbReference type="Pfam" id="PF01420"/>
    </source>
</evidence>
<dbReference type="Proteomes" id="UP000054164">
    <property type="component" value="Unassembled WGS sequence"/>
</dbReference>
<dbReference type="PANTHER" id="PTHR30408">
    <property type="entry name" value="TYPE-1 RESTRICTION ENZYME ECOKI SPECIFICITY PROTEIN"/>
    <property type="match status" value="1"/>
</dbReference>
<dbReference type="CDD" id="cd17254">
    <property type="entry name" value="RMtype1_S_FclI-TRD1-CR1_like"/>
    <property type="match status" value="1"/>
</dbReference>
<dbReference type="InterPro" id="IPR000055">
    <property type="entry name" value="Restrct_endonuc_typeI_TRD"/>
</dbReference>
<dbReference type="SUPFAM" id="SSF116734">
    <property type="entry name" value="DNA methylase specificity domain"/>
    <property type="match status" value="2"/>
</dbReference>
<organism evidence="6">
    <name type="scientific">Clostridium botulinum B str. Osaka05</name>
    <dbReference type="NCBI Taxonomy" id="1407017"/>
    <lineage>
        <taxon>Bacteria</taxon>
        <taxon>Bacillati</taxon>
        <taxon>Bacillota</taxon>
        <taxon>Clostridia</taxon>
        <taxon>Eubacteriales</taxon>
        <taxon>Clostridiaceae</taxon>
        <taxon>Clostridium</taxon>
    </lineage>
</organism>
<dbReference type="REBASE" id="80327">
    <property type="entry name" value="S.Cbo05ORFBP"/>
</dbReference>
<dbReference type="GO" id="GO:0009307">
    <property type="term" value="P:DNA restriction-modification system"/>
    <property type="evidence" value="ECO:0007669"/>
    <property type="project" value="UniProtKB-KW"/>
</dbReference>
<name>A0A0S6U4E1_CLOBO</name>
<evidence type="ECO:0000256" key="3">
    <source>
        <dbReference type="ARBA" id="ARBA00023125"/>
    </source>
</evidence>
<dbReference type="HOGENOM" id="CLU_021095_10_1_9"/>
<dbReference type="EMBL" id="DF384213">
    <property type="protein sequence ID" value="GAE01175.1"/>
    <property type="molecule type" value="Genomic_DNA"/>
</dbReference>
<proteinExistence type="inferred from homology"/>
<dbReference type="InterPro" id="IPR044946">
    <property type="entry name" value="Restrct_endonuc_typeI_TRD_sf"/>
</dbReference>
<reference evidence="6" key="1">
    <citation type="submission" date="2013-10" db="EMBL/GenBank/DDBJ databases">
        <title>Draft genome sequence of Clostridium botulinum type B strain Osaka05.</title>
        <authorList>
            <person name="Sakaguchi Y."/>
            <person name="Hosomi K."/>
            <person name="Uchiyama J."/>
            <person name="Ogura Y."/>
            <person name="Sakaguchi M."/>
            <person name="Kohda T."/>
            <person name="Mukamoto M."/>
            <person name="Misawa N."/>
            <person name="Matsuzaki S."/>
            <person name="Hayashi T."/>
            <person name="Kozaki S."/>
        </authorList>
    </citation>
    <scope>NUCLEOTIDE SEQUENCE</scope>
    <source>
        <strain evidence="6">Osaka05</strain>
    </source>
</reference>
<protein>
    <recommendedName>
        <fullName evidence="5">Type I restriction modification DNA specificity domain-containing protein</fullName>
    </recommendedName>
</protein>
<accession>A0A0S6U4E1</accession>
<evidence type="ECO:0000313" key="6">
    <source>
        <dbReference type="EMBL" id="GAE01175.1"/>
    </source>
</evidence>
<keyword evidence="2" id="KW-0680">Restriction system</keyword>
<dbReference type="PANTHER" id="PTHR30408:SF12">
    <property type="entry name" value="TYPE I RESTRICTION ENZYME MJAVIII SPECIFICITY SUBUNIT"/>
    <property type="match status" value="1"/>
</dbReference>
<dbReference type="Pfam" id="PF01420">
    <property type="entry name" value="Methylase_S"/>
    <property type="match status" value="2"/>
</dbReference>
<keyword evidence="3" id="KW-0238">DNA-binding</keyword>
<dbReference type="RefSeq" id="WP_030033674.1">
    <property type="nucleotide sequence ID" value="NZ_DF384213.1"/>
</dbReference>
<dbReference type="CDD" id="cd17264">
    <property type="entry name" value="RMtype1_S_Eco3763I-TRD2-CR2_like"/>
    <property type="match status" value="1"/>
</dbReference>
<feature type="domain" description="Type I restriction modification DNA specificity" evidence="5">
    <location>
        <begin position="199"/>
        <end position="363"/>
    </location>
</feature>
<dbReference type="InterPro" id="IPR052021">
    <property type="entry name" value="Type-I_RS_S_subunit"/>
</dbReference>
<feature type="coiled-coil region" evidence="4">
    <location>
        <begin position="347"/>
        <end position="374"/>
    </location>
</feature>
<dbReference type="AlphaFoldDB" id="A0A0S6U4E1"/>
<gene>
    <name evidence="6" type="ORF">CBO05C_0865</name>
</gene>
<dbReference type="GO" id="GO:0003677">
    <property type="term" value="F:DNA binding"/>
    <property type="evidence" value="ECO:0007669"/>
    <property type="project" value="UniProtKB-KW"/>
</dbReference>
<evidence type="ECO:0000256" key="4">
    <source>
        <dbReference type="SAM" id="Coils"/>
    </source>
</evidence>